<keyword evidence="2" id="KW-1185">Reference proteome</keyword>
<dbReference type="STRING" id="35608.A0A2U1MEQ7"/>
<dbReference type="EMBL" id="PKPP01005547">
    <property type="protein sequence ID" value="PWA59735.1"/>
    <property type="molecule type" value="Genomic_DNA"/>
</dbReference>
<sequence length="92" mass="10707">MENIHIVRWVNSVLKDENVEDFVDPRLLGDFDTNSAWKAVELAMACVDHTPNNRPTMNEVVMRLNDCLVKERARKEMKPKKLNGPVSRNPRY</sequence>
<keyword evidence="1" id="KW-0430">Lectin</keyword>
<organism evidence="1 2">
    <name type="scientific">Artemisia annua</name>
    <name type="common">Sweet wormwood</name>
    <dbReference type="NCBI Taxonomy" id="35608"/>
    <lineage>
        <taxon>Eukaryota</taxon>
        <taxon>Viridiplantae</taxon>
        <taxon>Streptophyta</taxon>
        <taxon>Embryophyta</taxon>
        <taxon>Tracheophyta</taxon>
        <taxon>Spermatophyta</taxon>
        <taxon>Magnoliopsida</taxon>
        <taxon>eudicotyledons</taxon>
        <taxon>Gunneridae</taxon>
        <taxon>Pentapetalae</taxon>
        <taxon>asterids</taxon>
        <taxon>campanulids</taxon>
        <taxon>Asterales</taxon>
        <taxon>Asteraceae</taxon>
        <taxon>Asteroideae</taxon>
        <taxon>Anthemideae</taxon>
        <taxon>Artemisiinae</taxon>
        <taxon>Artemisia</taxon>
    </lineage>
</organism>
<accession>A0A2U1MEQ7</accession>
<dbReference type="PANTHER" id="PTHR45631:SF202">
    <property type="entry name" value="SENESCENCE-INDUCED RECEPTOR-LIKE SERINE_THREONINE-PROTEIN KINASE"/>
    <property type="match status" value="1"/>
</dbReference>
<comment type="caution">
    <text evidence="1">The sequence shown here is derived from an EMBL/GenBank/DDBJ whole genome shotgun (WGS) entry which is preliminary data.</text>
</comment>
<dbReference type="GO" id="GO:0030246">
    <property type="term" value="F:carbohydrate binding"/>
    <property type="evidence" value="ECO:0007669"/>
    <property type="project" value="UniProtKB-KW"/>
</dbReference>
<name>A0A2U1MEQ7_ARTAN</name>
<dbReference type="SUPFAM" id="SSF56112">
    <property type="entry name" value="Protein kinase-like (PK-like)"/>
    <property type="match status" value="1"/>
</dbReference>
<evidence type="ECO:0000313" key="2">
    <source>
        <dbReference type="Proteomes" id="UP000245207"/>
    </source>
</evidence>
<dbReference type="PANTHER" id="PTHR45631">
    <property type="entry name" value="OS07G0107800 PROTEIN-RELATED"/>
    <property type="match status" value="1"/>
</dbReference>
<dbReference type="InterPro" id="IPR011009">
    <property type="entry name" value="Kinase-like_dom_sf"/>
</dbReference>
<dbReference type="Proteomes" id="UP000245207">
    <property type="component" value="Unassembled WGS sequence"/>
</dbReference>
<dbReference type="AlphaFoldDB" id="A0A2U1MEQ7"/>
<evidence type="ECO:0000313" key="1">
    <source>
        <dbReference type="EMBL" id="PWA59735.1"/>
    </source>
</evidence>
<reference evidence="1 2" key="1">
    <citation type="journal article" date="2018" name="Mol. Plant">
        <title>The genome of Artemisia annua provides insight into the evolution of Asteraceae family and artemisinin biosynthesis.</title>
        <authorList>
            <person name="Shen Q."/>
            <person name="Zhang L."/>
            <person name="Liao Z."/>
            <person name="Wang S."/>
            <person name="Yan T."/>
            <person name="Shi P."/>
            <person name="Liu M."/>
            <person name="Fu X."/>
            <person name="Pan Q."/>
            <person name="Wang Y."/>
            <person name="Lv Z."/>
            <person name="Lu X."/>
            <person name="Zhang F."/>
            <person name="Jiang W."/>
            <person name="Ma Y."/>
            <person name="Chen M."/>
            <person name="Hao X."/>
            <person name="Li L."/>
            <person name="Tang Y."/>
            <person name="Lv G."/>
            <person name="Zhou Y."/>
            <person name="Sun X."/>
            <person name="Brodelius P.E."/>
            <person name="Rose J.K.C."/>
            <person name="Tang K."/>
        </authorList>
    </citation>
    <scope>NUCLEOTIDE SEQUENCE [LARGE SCALE GENOMIC DNA]</scope>
    <source>
        <strain evidence="2">cv. Huhao1</strain>
        <tissue evidence="1">Leaf</tissue>
    </source>
</reference>
<gene>
    <name evidence="1" type="ORF">CTI12_AA287410</name>
</gene>
<dbReference type="OrthoDB" id="2013020at2759"/>
<proteinExistence type="predicted"/>
<protein>
    <submittedName>
        <fullName evidence="1">Concanavalin A-like lectin/glucanase, subgroup</fullName>
    </submittedName>
</protein>
<dbReference type="Gene3D" id="1.10.510.10">
    <property type="entry name" value="Transferase(Phosphotransferase) domain 1"/>
    <property type="match status" value="1"/>
</dbReference>